<keyword evidence="4" id="KW-0378">Hydrolase</keyword>
<evidence type="ECO:0008006" key="8">
    <source>
        <dbReference type="Google" id="ProtNLM"/>
    </source>
</evidence>
<name>A0ABM1ZLM6_AEDAL</name>
<dbReference type="SUPFAM" id="SSF50630">
    <property type="entry name" value="Acid proteases"/>
    <property type="match status" value="1"/>
</dbReference>
<evidence type="ECO:0000256" key="4">
    <source>
        <dbReference type="ARBA" id="ARBA00022759"/>
    </source>
</evidence>
<keyword evidence="1" id="KW-0808">Transferase</keyword>
<evidence type="ECO:0000256" key="3">
    <source>
        <dbReference type="ARBA" id="ARBA00022722"/>
    </source>
</evidence>
<dbReference type="Gene3D" id="2.40.70.10">
    <property type="entry name" value="Acid Proteases"/>
    <property type="match status" value="1"/>
</dbReference>
<reference evidence="7" key="1">
    <citation type="journal article" date="2015" name="Proc. Natl. Acad. Sci. U.S.A.">
        <title>Genome sequence of the Asian Tiger mosquito, Aedes albopictus, reveals insights into its biology, genetics, and evolution.</title>
        <authorList>
            <person name="Chen X.G."/>
            <person name="Jiang X."/>
            <person name="Gu J."/>
            <person name="Xu M."/>
            <person name="Wu Y."/>
            <person name="Deng Y."/>
            <person name="Zhang C."/>
            <person name="Bonizzoni M."/>
            <person name="Dermauw W."/>
            <person name="Vontas J."/>
            <person name="Armbruster P."/>
            <person name="Huang X."/>
            <person name="Yang Y."/>
            <person name="Zhang H."/>
            <person name="He W."/>
            <person name="Peng H."/>
            <person name="Liu Y."/>
            <person name="Wu K."/>
            <person name="Chen J."/>
            <person name="Lirakis M."/>
            <person name="Topalis P."/>
            <person name="Van Leeuwen T."/>
            <person name="Hall A.B."/>
            <person name="Jiang X."/>
            <person name="Thorpe C."/>
            <person name="Mueller R.L."/>
            <person name="Sun C."/>
            <person name="Waterhouse R.M."/>
            <person name="Yan G."/>
            <person name="Tu Z.J."/>
            <person name="Fang X."/>
            <person name="James A.A."/>
        </authorList>
    </citation>
    <scope>NUCLEOTIDE SEQUENCE [LARGE SCALE GENOMIC DNA]</scope>
    <source>
        <strain evidence="7">Foshan</strain>
    </source>
</reference>
<evidence type="ECO:0000313" key="7">
    <source>
        <dbReference type="Proteomes" id="UP000069940"/>
    </source>
</evidence>
<keyword evidence="2" id="KW-0548">Nucleotidyltransferase</keyword>
<evidence type="ECO:0000313" key="6">
    <source>
        <dbReference type="EnsemblMetazoa" id="AALFPA23_019663.P28951"/>
    </source>
</evidence>
<dbReference type="PANTHER" id="PTHR37984">
    <property type="entry name" value="PROTEIN CBG26694"/>
    <property type="match status" value="1"/>
</dbReference>
<dbReference type="GeneID" id="134287973"/>
<keyword evidence="4" id="KW-0255">Endonuclease</keyword>
<accession>A0ABM1ZLM6</accession>
<organism evidence="6 7">
    <name type="scientific">Aedes albopictus</name>
    <name type="common">Asian tiger mosquito</name>
    <name type="synonym">Stegomyia albopicta</name>
    <dbReference type="NCBI Taxonomy" id="7160"/>
    <lineage>
        <taxon>Eukaryota</taxon>
        <taxon>Metazoa</taxon>
        <taxon>Ecdysozoa</taxon>
        <taxon>Arthropoda</taxon>
        <taxon>Hexapoda</taxon>
        <taxon>Insecta</taxon>
        <taxon>Pterygota</taxon>
        <taxon>Neoptera</taxon>
        <taxon>Endopterygota</taxon>
        <taxon>Diptera</taxon>
        <taxon>Nematocera</taxon>
        <taxon>Culicoidea</taxon>
        <taxon>Culicidae</taxon>
        <taxon>Culicinae</taxon>
        <taxon>Aedini</taxon>
        <taxon>Aedes</taxon>
        <taxon>Stegomyia</taxon>
    </lineage>
</organism>
<dbReference type="EnsemblMetazoa" id="AALFPA23_019663.R28951">
    <property type="protein sequence ID" value="AALFPA23_019663.P28951"/>
    <property type="gene ID" value="AALFPA23_019663"/>
</dbReference>
<dbReference type="InterPro" id="IPR021109">
    <property type="entry name" value="Peptidase_aspartic_dom_sf"/>
</dbReference>
<reference evidence="6" key="2">
    <citation type="submission" date="2025-05" db="UniProtKB">
        <authorList>
            <consortium name="EnsemblMetazoa"/>
        </authorList>
    </citation>
    <scope>IDENTIFICATION</scope>
    <source>
        <strain evidence="6">Foshan</strain>
    </source>
</reference>
<proteinExistence type="predicted"/>
<dbReference type="RefSeq" id="XP_062707371.1">
    <property type="nucleotide sequence ID" value="XM_062851387.1"/>
</dbReference>
<dbReference type="Proteomes" id="UP000069940">
    <property type="component" value="Unassembled WGS sequence"/>
</dbReference>
<evidence type="ECO:0000256" key="2">
    <source>
        <dbReference type="ARBA" id="ARBA00022695"/>
    </source>
</evidence>
<feature type="compositionally biased region" description="Basic residues" evidence="5">
    <location>
        <begin position="250"/>
        <end position="259"/>
    </location>
</feature>
<protein>
    <recommendedName>
        <fullName evidence="8">Peptidase A2 domain-containing protein</fullName>
    </recommendedName>
</protein>
<feature type="region of interest" description="Disordered" evidence="5">
    <location>
        <begin position="193"/>
        <end position="225"/>
    </location>
</feature>
<dbReference type="PANTHER" id="PTHR37984:SF5">
    <property type="entry name" value="PROTEIN NYNRIN-LIKE"/>
    <property type="match status" value="1"/>
</dbReference>
<keyword evidence="3" id="KW-0540">Nuclease</keyword>
<evidence type="ECO:0000256" key="1">
    <source>
        <dbReference type="ARBA" id="ARBA00022679"/>
    </source>
</evidence>
<dbReference type="InterPro" id="IPR050951">
    <property type="entry name" value="Retrovirus_Pol_polyprotein"/>
</dbReference>
<keyword evidence="7" id="KW-1185">Reference proteome</keyword>
<evidence type="ECO:0000256" key="5">
    <source>
        <dbReference type="SAM" id="MobiDB-lite"/>
    </source>
</evidence>
<feature type="region of interest" description="Disordered" evidence="5">
    <location>
        <begin position="250"/>
        <end position="282"/>
    </location>
</feature>
<sequence>MSLTTTTEPYVPGTIPFAQYLEQLEFLFEHNNYSADKYKISFLAVCGTEVFNQVKLLFPGQNIKDLTYRQITDELKRRYDKKDSDVIHTYRFWTRRQGQHEKSEDFVLAVKQLAELCDFGNFKDRAIRVALVIGTFDRQLQKRLFDEEDLTAAKAEKLIVNQELSSDRTRLVNRDEEKRVSVVARLGRRVERGPAGQSFRGRSRSFDRGHSYYSRSRSGRRNGEHDSEKVFTCSFCHKTGHTKRFCFRLKRKSPRKSPRKDKPFVKFIDSPKPSSSNTSGLFKRLKRDLASDSDDDESPCMMIAARTRANEPCYVDVLVQKRRLTMEVDCGSAETVVSEAFYSNNLSKLPIEDSRRKLYVIDGNRLSILGKVKVSVSLNGVVEELYLIVLHGDKDFVPLMGRSWLDIFYAGWRNTFSRQILPSQRVNAVTNENAREEAVEEIRNFLGRPDRFGA</sequence>